<feature type="non-terminal residue" evidence="3">
    <location>
        <position position="64"/>
    </location>
</feature>
<evidence type="ECO:0000313" key="4">
    <source>
        <dbReference type="Proteomes" id="UP001642464"/>
    </source>
</evidence>
<evidence type="ECO:0000259" key="2">
    <source>
        <dbReference type="Pfam" id="PF08246"/>
    </source>
</evidence>
<dbReference type="SUPFAM" id="SSF54001">
    <property type="entry name" value="Cysteine proteinases"/>
    <property type="match status" value="1"/>
</dbReference>
<organism evidence="3 4">
    <name type="scientific">Durusdinium trenchii</name>
    <dbReference type="NCBI Taxonomy" id="1381693"/>
    <lineage>
        <taxon>Eukaryota</taxon>
        <taxon>Sar</taxon>
        <taxon>Alveolata</taxon>
        <taxon>Dinophyceae</taxon>
        <taxon>Suessiales</taxon>
        <taxon>Symbiodiniaceae</taxon>
        <taxon>Durusdinium</taxon>
    </lineage>
</organism>
<dbReference type="Gene3D" id="1.10.287.2250">
    <property type="match status" value="1"/>
</dbReference>
<dbReference type="Pfam" id="PF08246">
    <property type="entry name" value="Inhibitor_I29"/>
    <property type="match status" value="1"/>
</dbReference>
<evidence type="ECO:0000313" key="3">
    <source>
        <dbReference type="EMBL" id="CAK9043959.1"/>
    </source>
</evidence>
<dbReference type="EMBL" id="CAXAMM010018699">
    <property type="protein sequence ID" value="CAK9043959.1"/>
    <property type="molecule type" value="Genomic_DNA"/>
</dbReference>
<evidence type="ECO:0000256" key="1">
    <source>
        <dbReference type="SAM" id="SignalP"/>
    </source>
</evidence>
<gene>
    <name evidence="3" type="ORF">SCF082_LOCUS25052</name>
</gene>
<feature type="domain" description="Cathepsin propeptide inhibitor" evidence="2">
    <location>
        <begin position="28"/>
        <end position="62"/>
    </location>
</feature>
<accession>A0ABP0M165</accession>
<keyword evidence="4" id="KW-1185">Reference proteome</keyword>
<name>A0ABP0M165_9DINO</name>
<keyword evidence="1" id="KW-0732">Signal</keyword>
<dbReference type="Proteomes" id="UP001642464">
    <property type="component" value="Unassembled WGS sequence"/>
</dbReference>
<sequence>MVKTLKLALGALAFAYAQKPRADVQNAYEQFLKDFGKHYDEVEKQARFVAFAENYEYIERENAQ</sequence>
<feature type="signal peptide" evidence="1">
    <location>
        <begin position="1"/>
        <end position="17"/>
    </location>
</feature>
<proteinExistence type="predicted"/>
<dbReference type="InterPro" id="IPR038765">
    <property type="entry name" value="Papain-like_cys_pep_sf"/>
</dbReference>
<protein>
    <submittedName>
        <fullName evidence="3">Xylem cysteine proteinase 1</fullName>
    </submittedName>
</protein>
<reference evidence="3 4" key="1">
    <citation type="submission" date="2024-02" db="EMBL/GenBank/DDBJ databases">
        <authorList>
            <person name="Chen Y."/>
            <person name="Shah S."/>
            <person name="Dougan E. K."/>
            <person name="Thang M."/>
            <person name="Chan C."/>
        </authorList>
    </citation>
    <scope>NUCLEOTIDE SEQUENCE [LARGE SCALE GENOMIC DNA]</scope>
</reference>
<feature type="chain" id="PRO_5045675146" evidence="1">
    <location>
        <begin position="18"/>
        <end position="64"/>
    </location>
</feature>
<comment type="caution">
    <text evidence="3">The sequence shown here is derived from an EMBL/GenBank/DDBJ whole genome shotgun (WGS) entry which is preliminary data.</text>
</comment>
<dbReference type="InterPro" id="IPR013201">
    <property type="entry name" value="Prot_inhib_I29"/>
</dbReference>